<dbReference type="RefSeq" id="WP_012007514.1">
    <property type="nucleotide sequence ID" value="NC_009840.1"/>
</dbReference>
<name>A8G468_PROM2</name>
<feature type="transmembrane region" description="Helical" evidence="1">
    <location>
        <begin position="61"/>
        <end position="80"/>
    </location>
</feature>
<gene>
    <name evidence="2" type="ordered locus">P9215_07841</name>
</gene>
<dbReference type="AlphaFoldDB" id="A8G468"/>
<keyword evidence="1" id="KW-0812">Transmembrane</keyword>
<dbReference type="InterPro" id="IPR022796">
    <property type="entry name" value="Chloroa_b-bind"/>
</dbReference>
<protein>
    <submittedName>
        <fullName evidence="2">Possible high light inducible protein</fullName>
    </submittedName>
</protein>
<dbReference type="Proteomes" id="UP000002014">
    <property type="component" value="Chromosome"/>
</dbReference>
<dbReference type="Pfam" id="PF00504">
    <property type="entry name" value="Chloroa_b-bind"/>
    <property type="match status" value="1"/>
</dbReference>
<sequence>MDALTSFIVVIVAITIQFSLYAIKRLQEPLEPNYLIDKNSKKIKSYMGKYWKNAEITNGRLAMIGFFALIINYGLFGWIIPGFI</sequence>
<dbReference type="KEGG" id="pmh:P9215_07841"/>
<reference evidence="2 3" key="1">
    <citation type="journal article" date="2007" name="PLoS Genet.">
        <title>Patterns and implications of gene gain and loss in the evolution of Prochlorococcus.</title>
        <authorList>
            <person name="Kettler G.C."/>
            <person name="Martiny A.C."/>
            <person name="Huang K."/>
            <person name="Zucker J."/>
            <person name="Coleman M.L."/>
            <person name="Rodrigue S."/>
            <person name="Chen F."/>
            <person name="Lapidus A."/>
            <person name="Ferriera S."/>
            <person name="Johnson J."/>
            <person name="Steglich C."/>
            <person name="Church G.M."/>
            <person name="Richardson P."/>
            <person name="Chisholm S.W."/>
        </authorList>
    </citation>
    <scope>NUCLEOTIDE SEQUENCE [LARGE SCALE GENOMIC DNA]</scope>
    <source>
        <strain evidence="2 3">MIT 9215</strain>
    </source>
</reference>
<dbReference type="Gene3D" id="1.10.3460.10">
    <property type="entry name" value="Chlorophyll a/b binding protein domain"/>
    <property type="match status" value="1"/>
</dbReference>
<proteinExistence type="predicted"/>
<feature type="transmembrane region" description="Helical" evidence="1">
    <location>
        <begin position="6"/>
        <end position="23"/>
    </location>
</feature>
<dbReference type="EMBL" id="CP000825">
    <property type="protein sequence ID" value="ABV50399.1"/>
    <property type="molecule type" value="Genomic_DNA"/>
</dbReference>
<keyword evidence="1" id="KW-0472">Membrane</keyword>
<dbReference type="eggNOG" id="ENOG5032MCI">
    <property type="taxonomic scope" value="Bacteria"/>
</dbReference>
<dbReference type="SUPFAM" id="SSF103511">
    <property type="entry name" value="Chlorophyll a-b binding protein"/>
    <property type="match status" value="1"/>
</dbReference>
<evidence type="ECO:0000313" key="3">
    <source>
        <dbReference type="Proteomes" id="UP000002014"/>
    </source>
</evidence>
<organism evidence="2 3">
    <name type="scientific">Prochlorococcus marinus (strain MIT 9215)</name>
    <dbReference type="NCBI Taxonomy" id="93060"/>
    <lineage>
        <taxon>Bacteria</taxon>
        <taxon>Bacillati</taxon>
        <taxon>Cyanobacteriota</taxon>
        <taxon>Cyanophyceae</taxon>
        <taxon>Synechococcales</taxon>
        <taxon>Prochlorococcaceae</taxon>
        <taxon>Prochlorococcus</taxon>
    </lineage>
</organism>
<keyword evidence="1" id="KW-1133">Transmembrane helix</keyword>
<evidence type="ECO:0000313" key="2">
    <source>
        <dbReference type="EMBL" id="ABV50399.1"/>
    </source>
</evidence>
<evidence type="ECO:0000256" key="1">
    <source>
        <dbReference type="SAM" id="Phobius"/>
    </source>
</evidence>
<accession>A8G468</accession>
<dbReference type="HOGENOM" id="CLU_2524857_0_0_3"/>
<dbReference type="STRING" id="93060.P9215_07841"/>